<comment type="caution">
    <text evidence="1">The sequence shown here is derived from an EMBL/GenBank/DDBJ whole genome shotgun (WGS) entry which is preliminary data.</text>
</comment>
<name>A0A645IH78_9ZZZZ</name>
<gene>
    <name evidence="1" type="ORF">SDC9_197972</name>
</gene>
<accession>A0A645IH78</accession>
<protein>
    <submittedName>
        <fullName evidence="1">Uncharacterized protein</fullName>
    </submittedName>
</protein>
<reference evidence="1" key="1">
    <citation type="submission" date="2019-08" db="EMBL/GenBank/DDBJ databases">
        <authorList>
            <person name="Kucharzyk K."/>
            <person name="Murdoch R.W."/>
            <person name="Higgins S."/>
            <person name="Loffler F."/>
        </authorList>
    </citation>
    <scope>NUCLEOTIDE SEQUENCE</scope>
</reference>
<proteinExistence type="predicted"/>
<organism evidence="1">
    <name type="scientific">bioreactor metagenome</name>
    <dbReference type="NCBI Taxonomy" id="1076179"/>
    <lineage>
        <taxon>unclassified sequences</taxon>
        <taxon>metagenomes</taxon>
        <taxon>ecological metagenomes</taxon>
    </lineage>
</organism>
<dbReference type="EMBL" id="VSSQ01114445">
    <property type="protein sequence ID" value="MPN50346.1"/>
    <property type="molecule type" value="Genomic_DNA"/>
</dbReference>
<sequence>MLFDHLLGLIGGHLDVGDLFLARFKHLDDGLEAADADAPGLGDRRVLVEALLFDLFHERIENGARTGRDAAGRHADDDANLVMPFAQRNLTLHLVADFCKFLQ</sequence>
<evidence type="ECO:0000313" key="1">
    <source>
        <dbReference type="EMBL" id="MPN50346.1"/>
    </source>
</evidence>
<dbReference type="AlphaFoldDB" id="A0A645IH78"/>